<evidence type="ECO:0000256" key="1">
    <source>
        <dbReference type="ARBA" id="ARBA00004127"/>
    </source>
</evidence>
<dbReference type="AlphaFoldDB" id="A0A9W8D130"/>
<keyword evidence="7" id="KW-0449">Lipoprotein</keyword>
<dbReference type="OrthoDB" id="9909019at2759"/>
<feature type="region of interest" description="Disordered" evidence="12">
    <location>
        <begin position="1"/>
        <end position="169"/>
    </location>
</feature>
<feature type="region of interest" description="Disordered" evidence="12">
    <location>
        <begin position="370"/>
        <end position="401"/>
    </location>
</feature>
<dbReference type="PANTHER" id="PTHR22883:SF43">
    <property type="entry name" value="PALMITOYLTRANSFERASE APP"/>
    <property type="match status" value="1"/>
</dbReference>
<evidence type="ECO:0000256" key="2">
    <source>
        <dbReference type="ARBA" id="ARBA00022679"/>
    </source>
</evidence>
<accession>A0A9W8D130</accession>
<evidence type="ECO:0000256" key="7">
    <source>
        <dbReference type="ARBA" id="ARBA00023288"/>
    </source>
</evidence>
<evidence type="ECO:0000256" key="10">
    <source>
        <dbReference type="ARBA" id="ARBA00048048"/>
    </source>
</evidence>
<protein>
    <recommendedName>
        <fullName evidence="11">Palmitoyltransferase</fullName>
        <ecNumber evidence="11">2.3.1.225</ecNumber>
    </recommendedName>
</protein>
<keyword evidence="5 11" id="KW-0472">Membrane</keyword>
<proteinExistence type="inferred from homology"/>
<evidence type="ECO:0000256" key="5">
    <source>
        <dbReference type="ARBA" id="ARBA00023136"/>
    </source>
</evidence>
<dbReference type="EC" id="2.3.1.225" evidence="11"/>
<keyword evidence="6" id="KW-0564">Palmitate</keyword>
<sequence length="681" mass="74899">MDGGAEALRQQDLDHQHRPTIVQLVPSRTSRDTAGSGADRRPYTPRTLVEAAKRAVGRPHSQECEQGRDTASKPSTAASDDRRPRVPLREPPVPPLPQAPPAADGQRRYAESTTRSPLASPARAALPSPQLPPASPTGSSDPDSSSPSPVLYAAAQPAADPGRGNARSSIQFLGPQRKTVMRMSMNENVPSVGVHDDGRAPAGHARNSSGDDTAATASRHPAHHKAPFQKPQPIGMYEPVDDATYEKHPQRFTSDRTRRKVPIYKLYDHLNWHPCGGRLMTGNRPAPFLMALAMVIAPVVVFAIFVCPYMWTEIHLVTVLVFIYLAAQSFASMLMTSFTDPGVIPRNLDAMAPPDSYTVDVNAEHDAAAPLMRPPPQAAGRGDSRASSSSSSLGPEAHGRAEAEAALLAPGPHGILRRSKRPPLQYYSKLPPPWVQIGMPGDEDGPLSVYDPQAPRARNSATTPYLMYPPSTKVVKINGAMVRLKYCNTCRIYRPPRASHCRFCDNCVENSDHHCVWLNACVGRRNYRYFYAFLLVLTLLALYIMAFCLVRLILPLHRPENASEYRRTFGESVRHHPVVLALLIYVFLTTSMVSGLFVYHTVLISRNMTTHEVLGARHANSDGSSRRTPLFFTMKSPYSKGSCLSNWAAALCSPAFPTNIKWRARVDPEGIEEMIPLHHQD</sequence>
<feature type="region of interest" description="Disordered" evidence="12">
    <location>
        <begin position="189"/>
        <end position="234"/>
    </location>
</feature>
<feature type="transmembrane region" description="Helical" evidence="11">
    <location>
        <begin position="317"/>
        <end position="338"/>
    </location>
</feature>
<dbReference type="Pfam" id="PF01529">
    <property type="entry name" value="DHHC"/>
    <property type="match status" value="1"/>
</dbReference>
<name>A0A9W8D130_9FUNG</name>
<comment type="catalytic activity">
    <reaction evidence="10 11">
        <text>L-cysteinyl-[protein] + hexadecanoyl-CoA = S-hexadecanoyl-L-cysteinyl-[protein] + CoA</text>
        <dbReference type="Rhea" id="RHEA:36683"/>
        <dbReference type="Rhea" id="RHEA-COMP:10131"/>
        <dbReference type="Rhea" id="RHEA-COMP:11032"/>
        <dbReference type="ChEBI" id="CHEBI:29950"/>
        <dbReference type="ChEBI" id="CHEBI:57287"/>
        <dbReference type="ChEBI" id="CHEBI:57379"/>
        <dbReference type="ChEBI" id="CHEBI:74151"/>
        <dbReference type="EC" id="2.3.1.225"/>
    </reaction>
</comment>
<feature type="transmembrane region" description="Helical" evidence="11">
    <location>
        <begin position="529"/>
        <end position="554"/>
    </location>
</feature>
<dbReference type="GO" id="GO:0019706">
    <property type="term" value="F:protein-cysteine S-palmitoyltransferase activity"/>
    <property type="evidence" value="ECO:0007669"/>
    <property type="project" value="UniProtKB-EC"/>
</dbReference>
<dbReference type="EMBL" id="JANBOI010000015">
    <property type="protein sequence ID" value="KAJ1735695.1"/>
    <property type="molecule type" value="Genomic_DNA"/>
</dbReference>
<keyword evidence="15" id="KW-1185">Reference proteome</keyword>
<evidence type="ECO:0000256" key="8">
    <source>
        <dbReference type="ARBA" id="ARBA00023315"/>
    </source>
</evidence>
<evidence type="ECO:0000256" key="11">
    <source>
        <dbReference type="RuleBase" id="RU079119"/>
    </source>
</evidence>
<evidence type="ECO:0000313" key="15">
    <source>
        <dbReference type="Proteomes" id="UP001143981"/>
    </source>
</evidence>
<dbReference type="PANTHER" id="PTHR22883">
    <property type="entry name" value="ZINC FINGER DHHC DOMAIN CONTAINING PROTEIN"/>
    <property type="match status" value="1"/>
</dbReference>
<comment type="domain">
    <text evidence="11">The DHHC domain is required for palmitoyltransferase activity.</text>
</comment>
<evidence type="ECO:0000256" key="12">
    <source>
        <dbReference type="SAM" id="MobiDB-lite"/>
    </source>
</evidence>
<dbReference type="Proteomes" id="UP001143981">
    <property type="component" value="Unassembled WGS sequence"/>
</dbReference>
<evidence type="ECO:0000313" key="14">
    <source>
        <dbReference type="EMBL" id="KAJ1735695.1"/>
    </source>
</evidence>
<feature type="compositionally biased region" description="Basic and acidic residues" evidence="12">
    <location>
        <begin position="60"/>
        <end position="71"/>
    </location>
</feature>
<evidence type="ECO:0000256" key="3">
    <source>
        <dbReference type="ARBA" id="ARBA00022692"/>
    </source>
</evidence>
<evidence type="ECO:0000259" key="13">
    <source>
        <dbReference type="Pfam" id="PF01529"/>
    </source>
</evidence>
<keyword evidence="3 11" id="KW-0812">Transmembrane</keyword>
<feature type="compositionally biased region" description="Pro residues" evidence="12">
    <location>
        <begin position="89"/>
        <end position="100"/>
    </location>
</feature>
<comment type="subcellular location">
    <subcellularLocation>
        <location evidence="1">Endomembrane system</location>
        <topology evidence="1">Multi-pass membrane protein</topology>
    </subcellularLocation>
</comment>
<dbReference type="GO" id="GO:0006612">
    <property type="term" value="P:protein targeting to membrane"/>
    <property type="evidence" value="ECO:0007669"/>
    <property type="project" value="TreeGrafter"/>
</dbReference>
<reference evidence="14" key="1">
    <citation type="submission" date="2022-07" db="EMBL/GenBank/DDBJ databases">
        <title>Phylogenomic reconstructions and comparative analyses of Kickxellomycotina fungi.</title>
        <authorList>
            <person name="Reynolds N.K."/>
            <person name="Stajich J.E."/>
            <person name="Barry K."/>
            <person name="Grigoriev I.V."/>
            <person name="Crous P."/>
            <person name="Smith M.E."/>
        </authorList>
    </citation>
    <scope>NUCLEOTIDE SEQUENCE</scope>
    <source>
        <strain evidence="14">BCRC 34381</strain>
    </source>
</reference>
<feature type="transmembrane region" description="Helical" evidence="11">
    <location>
        <begin position="578"/>
        <end position="599"/>
    </location>
</feature>
<gene>
    <name evidence="14" type="primary">ERF2</name>
    <name evidence="14" type="ORF">LPJ61_000408</name>
</gene>
<feature type="compositionally biased region" description="Low complexity" evidence="12">
    <location>
        <begin position="378"/>
        <end position="396"/>
    </location>
</feature>
<evidence type="ECO:0000256" key="9">
    <source>
        <dbReference type="ARBA" id="ARBA00023463"/>
    </source>
</evidence>
<dbReference type="GO" id="GO:0005794">
    <property type="term" value="C:Golgi apparatus"/>
    <property type="evidence" value="ECO:0007669"/>
    <property type="project" value="TreeGrafter"/>
</dbReference>
<feature type="compositionally biased region" description="Basic and acidic residues" evidence="12">
    <location>
        <begin position="79"/>
        <end position="88"/>
    </location>
</feature>
<comment type="similarity">
    <text evidence="9">Belongs to the DHHC palmitoyltransferase family. ERF2/ZDHHC9 subfamily.</text>
</comment>
<feature type="compositionally biased region" description="Low complexity" evidence="12">
    <location>
        <begin position="116"/>
        <end position="128"/>
    </location>
</feature>
<feature type="compositionally biased region" description="Low complexity" evidence="12">
    <location>
        <begin position="136"/>
        <end position="149"/>
    </location>
</feature>
<keyword evidence="8 11" id="KW-0012">Acyltransferase</keyword>
<keyword evidence="4 11" id="KW-1133">Transmembrane helix</keyword>
<organism evidence="14 15">
    <name type="scientific">Coemansia biformis</name>
    <dbReference type="NCBI Taxonomy" id="1286918"/>
    <lineage>
        <taxon>Eukaryota</taxon>
        <taxon>Fungi</taxon>
        <taxon>Fungi incertae sedis</taxon>
        <taxon>Zoopagomycota</taxon>
        <taxon>Kickxellomycotina</taxon>
        <taxon>Kickxellomycetes</taxon>
        <taxon>Kickxellales</taxon>
        <taxon>Kickxellaceae</taxon>
        <taxon>Coemansia</taxon>
    </lineage>
</organism>
<comment type="caution">
    <text evidence="14">The sequence shown here is derived from an EMBL/GenBank/DDBJ whole genome shotgun (WGS) entry which is preliminary data.</text>
</comment>
<keyword evidence="2 11" id="KW-0808">Transferase</keyword>
<feature type="domain" description="Palmitoyltransferase DHHC" evidence="13">
    <location>
        <begin position="484"/>
        <end position="613"/>
    </location>
</feature>
<evidence type="ECO:0000256" key="4">
    <source>
        <dbReference type="ARBA" id="ARBA00022989"/>
    </source>
</evidence>
<dbReference type="GO" id="GO:0005783">
    <property type="term" value="C:endoplasmic reticulum"/>
    <property type="evidence" value="ECO:0007669"/>
    <property type="project" value="TreeGrafter"/>
</dbReference>
<feature type="transmembrane region" description="Helical" evidence="11">
    <location>
        <begin position="288"/>
        <end position="311"/>
    </location>
</feature>
<dbReference type="InterPro" id="IPR001594">
    <property type="entry name" value="Palmitoyltrfase_DHHC"/>
</dbReference>
<dbReference type="PROSITE" id="PS50216">
    <property type="entry name" value="DHHC"/>
    <property type="match status" value="1"/>
</dbReference>
<evidence type="ECO:0000256" key="6">
    <source>
        <dbReference type="ARBA" id="ARBA00023139"/>
    </source>
</evidence>
<dbReference type="InterPro" id="IPR039859">
    <property type="entry name" value="PFA4/ZDH16/20/ERF2-like"/>
</dbReference>